<evidence type="ECO:0000256" key="3">
    <source>
        <dbReference type="ARBA" id="ARBA00022729"/>
    </source>
</evidence>
<evidence type="ECO:0000256" key="6">
    <source>
        <dbReference type="ARBA" id="ARBA00023157"/>
    </source>
</evidence>
<evidence type="ECO:0000313" key="13">
    <source>
        <dbReference type="Proteomes" id="UP001221898"/>
    </source>
</evidence>
<name>A0AAD7SB53_9TELE</name>
<dbReference type="GO" id="GO:0009897">
    <property type="term" value="C:external side of plasma membrane"/>
    <property type="evidence" value="ECO:0007669"/>
    <property type="project" value="TreeGrafter"/>
</dbReference>
<keyword evidence="6" id="KW-1015">Disulfide bond</keyword>
<feature type="domain" description="Fibronectin type-III" evidence="11">
    <location>
        <begin position="86"/>
        <end position="184"/>
    </location>
</feature>
<accession>A0AAD7SB53</accession>
<comment type="subcellular location">
    <subcellularLocation>
        <location evidence="1">Membrane</location>
        <topology evidence="1">Single-pass type I membrane protein</topology>
    </subcellularLocation>
</comment>
<proteinExistence type="predicted"/>
<dbReference type="PROSITE" id="PS50853">
    <property type="entry name" value="FN3"/>
    <property type="match status" value="1"/>
</dbReference>
<dbReference type="SUPFAM" id="SSF49265">
    <property type="entry name" value="Fibronectin type III"/>
    <property type="match status" value="1"/>
</dbReference>
<feature type="transmembrane region" description="Helical" evidence="10">
    <location>
        <begin position="188"/>
        <end position="210"/>
    </location>
</feature>
<dbReference type="InterPro" id="IPR013783">
    <property type="entry name" value="Ig-like_fold"/>
</dbReference>
<dbReference type="InterPro" id="IPR003961">
    <property type="entry name" value="FN3_dom"/>
</dbReference>
<dbReference type="Gene3D" id="2.60.40.10">
    <property type="entry name" value="Immunoglobulins"/>
    <property type="match status" value="2"/>
</dbReference>
<comment type="caution">
    <text evidence="12">The sequence shown here is derived from an EMBL/GenBank/DDBJ whole genome shotgun (WGS) entry which is preliminary data.</text>
</comment>
<evidence type="ECO:0000256" key="8">
    <source>
        <dbReference type="ARBA" id="ARBA00023180"/>
    </source>
</evidence>
<feature type="region of interest" description="Disordered" evidence="9">
    <location>
        <begin position="288"/>
        <end position="342"/>
    </location>
</feature>
<organism evidence="12 13">
    <name type="scientific">Aldrovandia affinis</name>
    <dbReference type="NCBI Taxonomy" id="143900"/>
    <lineage>
        <taxon>Eukaryota</taxon>
        <taxon>Metazoa</taxon>
        <taxon>Chordata</taxon>
        <taxon>Craniata</taxon>
        <taxon>Vertebrata</taxon>
        <taxon>Euteleostomi</taxon>
        <taxon>Actinopterygii</taxon>
        <taxon>Neopterygii</taxon>
        <taxon>Teleostei</taxon>
        <taxon>Notacanthiformes</taxon>
        <taxon>Halosauridae</taxon>
        <taxon>Aldrovandia</taxon>
    </lineage>
</organism>
<protein>
    <recommendedName>
        <fullName evidence="11">Fibronectin type-III domain-containing protein</fullName>
    </recommendedName>
</protein>
<keyword evidence="5 10" id="KW-0472">Membrane</keyword>
<evidence type="ECO:0000256" key="7">
    <source>
        <dbReference type="ARBA" id="ARBA00023170"/>
    </source>
</evidence>
<gene>
    <name evidence="12" type="ORF">AAFF_G00413880</name>
</gene>
<keyword evidence="8" id="KW-0325">Glycoprotein</keyword>
<dbReference type="CDD" id="cd00063">
    <property type="entry name" value="FN3"/>
    <property type="match status" value="1"/>
</dbReference>
<evidence type="ECO:0000256" key="9">
    <source>
        <dbReference type="SAM" id="MobiDB-lite"/>
    </source>
</evidence>
<keyword evidence="2 10" id="KW-0812">Transmembrane</keyword>
<evidence type="ECO:0000313" key="12">
    <source>
        <dbReference type="EMBL" id="KAJ8399350.1"/>
    </source>
</evidence>
<keyword evidence="13" id="KW-1185">Reference proteome</keyword>
<feature type="compositionally biased region" description="Low complexity" evidence="9">
    <location>
        <begin position="326"/>
        <end position="338"/>
    </location>
</feature>
<dbReference type="InterPro" id="IPR036116">
    <property type="entry name" value="FN3_sf"/>
</dbReference>
<reference evidence="12" key="1">
    <citation type="journal article" date="2023" name="Science">
        <title>Genome structures resolve the early diversification of teleost fishes.</title>
        <authorList>
            <person name="Parey E."/>
            <person name="Louis A."/>
            <person name="Montfort J."/>
            <person name="Bouchez O."/>
            <person name="Roques C."/>
            <person name="Iampietro C."/>
            <person name="Lluch J."/>
            <person name="Castinel A."/>
            <person name="Donnadieu C."/>
            <person name="Desvignes T."/>
            <person name="Floi Bucao C."/>
            <person name="Jouanno E."/>
            <person name="Wen M."/>
            <person name="Mejri S."/>
            <person name="Dirks R."/>
            <person name="Jansen H."/>
            <person name="Henkel C."/>
            <person name="Chen W.J."/>
            <person name="Zahm M."/>
            <person name="Cabau C."/>
            <person name="Klopp C."/>
            <person name="Thompson A.W."/>
            <person name="Robinson-Rechavi M."/>
            <person name="Braasch I."/>
            <person name="Lecointre G."/>
            <person name="Bobe J."/>
            <person name="Postlethwait J.H."/>
            <person name="Berthelot C."/>
            <person name="Roest Crollius H."/>
            <person name="Guiguen Y."/>
        </authorList>
    </citation>
    <scope>NUCLEOTIDE SEQUENCE</scope>
    <source>
        <strain evidence="12">NC1722</strain>
    </source>
</reference>
<evidence type="ECO:0000256" key="2">
    <source>
        <dbReference type="ARBA" id="ARBA00022692"/>
    </source>
</evidence>
<evidence type="ECO:0000256" key="5">
    <source>
        <dbReference type="ARBA" id="ARBA00023136"/>
    </source>
</evidence>
<keyword evidence="7" id="KW-0675">Receptor</keyword>
<dbReference type="PANTHER" id="PTHR23037">
    <property type="entry name" value="CYTOKINE RECEPTOR"/>
    <property type="match status" value="1"/>
</dbReference>
<evidence type="ECO:0000256" key="1">
    <source>
        <dbReference type="ARBA" id="ARBA00004479"/>
    </source>
</evidence>
<dbReference type="AlphaFoldDB" id="A0AAD7SB53"/>
<keyword evidence="3" id="KW-0732">Signal</keyword>
<keyword evidence="4 10" id="KW-1133">Transmembrane helix</keyword>
<evidence type="ECO:0000256" key="4">
    <source>
        <dbReference type="ARBA" id="ARBA00022989"/>
    </source>
</evidence>
<dbReference type="GO" id="GO:0004896">
    <property type="term" value="F:cytokine receptor activity"/>
    <property type="evidence" value="ECO:0007669"/>
    <property type="project" value="TreeGrafter"/>
</dbReference>
<dbReference type="PANTHER" id="PTHR23037:SF35">
    <property type="entry name" value="FIBRONECTIN TYPE-III DOMAIN-CONTAINING PROTEIN"/>
    <property type="match status" value="1"/>
</dbReference>
<dbReference type="EMBL" id="JAINUG010000084">
    <property type="protein sequence ID" value="KAJ8399350.1"/>
    <property type="molecule type" value="Genomic_DNA"/>
</dbReference>
<dbReference type="Proteomes" id="UP001221898">
    <property type="component" value="Unassembled WGS sequence"/>
</dbReference>
<feature type="compositionally biased region" description="Low complexity" evidence="9">
    <location>
        <begin position="288"/>
        <end position="314"/>
    </location>
</feature>
<evidence type="ECO:0000259" key="11">
    <source>
        <dbReference type="PROSITE" id="PS50853"/>
    </source>
</evidence>
<sequence length="479" mass="52063">MVCNLNSSKPLNCSRYGLDLAEPTLGHFTCTFTSTSRESNSLSNCECTVQMLQMVATEKYNMSLLEGGRVINSRSITAIENIKPKAPEISSVMPTKNGDYNVTWKMNYAERGPFLDSLITELSYKRKGGKVSVIVNPPLHFFEIPGSQLEPGSDYAVKARSYSTFYDTQFSDWSQEVVWTTASSDWNVLMFVILAVCAFLVSAICAFYWCCVRLKEKWWIPTPMNEIKDMLPGNAKVFIPSNFDPSSNDHEILTVGKTEEEPWLTTQLMECDQDDPYKNVNCCAPAKDSGVSSSDDSHRSLSVSEGSCGSSESGYKNCVYPREATPSPGSSSPGLPGSAWPALRSEPGLVPLMTSDLRPPDLEALDLLGRAPDPCVSTDFEYRPCDGGVVAGSPPAGGAGPPCPFNADSPDTSLPSAGVDTCRVEDGYEPFGEAVNRTQTHFPACTLGPCEEGYQALHTLVENRTYCLSGAGEAEEEAC</sequence>
<evidence type="ECO:0000256" key="10">
    <source>
        <dbReference type="SAM" id="Phobius"/>
    </source>
</evidence>